<reference evidence="7" key="1">
    <citation type="submission" date="2020-05" db="UniProtKB">
        <authorList>
            <consortium name="EnsemblMetazoa"/>
        </authorList>
    </citation>
    <scope>IDENTIFICATION</scope>
    <source>
        <strain evidence="7">BB02</strain>
    </source>
</reference>
<proteinExistence type="predicted"/>
<gene>
    <name evidence="7" type="primary">106057353</name>
</gene>
<dbReference type="Pfam" id="PF17771">
    <property type="entry name" value="ADAMTS_CR_2"/>
    <property type="match status" value="1"/>
</dbReference>
<evidence type="ECO:0000256" key="1">
    <source>
        <dbReference type="ARBA" id="ARBA00022723"/>
    </source>
</evidence>
<evidence type="ECO:0000313" key="7">
    <source>
        <dbReference type="EnsemblMetazoa" id="BGLB036465-PA"/>
    </source>
</evidence>
<dbReference type="Gene3D" id="3.40.390.10">
    <property type="entry name" value="Collagenase (Catalytic Domain)"/>
    <property type="match status" value="1"/>
</dbReference>
<keyword evidence="1" id="KW-0479">Metal-binding</keyword>
<dbReference type="GO" id="GO:0046872">
    <property type="term" value="F:metal ion binding"/>
    <property type="evidence" value="ECO:0007669"/>
    <property type="project" value="UniProtKB-KW"/>
</dbReference>
<dbReference type="RefSeq" id="XP_013069971.2">
    <property type="nucleotide sequence ID" value="XM_013214517.2"/>
</dbReference>
<feature type="domain" description="ADAMTS cysteine-rich" evidence="6">
    <location>
        <begin position="82"/>
        <end position="142"/>
    </location>
</feature>
<keyword evidence="2" id="KW-0378">Hydrolase</keyword>
<dbReference type="KEGG" id="bgt:106057353"/>
<keyword evidence="3" id="KW-0862">Zinc</keyword>
<keyword evidence="5" id="KW-0325">Glycoprotein</keyword>
<dbReference type="OrthoDB" id="6134861at2759"/>
<evidence type="ECO:0000256" key="4">
    <source>
        <dbReference type="ARBA" id="ARBA00023157"/>
    </source>
</evidence>
<dbReference type="VEuPathDB" id="VectorBase:BGLB036465"/>
<dbReference type="InterPro" id="IPR041645">
    <property type="entry name" value="ADAMTS_CR_2"/>
</dbReference>
<name>A0A2C9LYH9_BIOGL</name>
<organism evidence="7 8">
    <name type="scientific">Biomphalaria glabrata</name>
    <name type="common">Bloodfluke planorb</name>
    <name type="synonym">Freshwater snail</name>
    <dbReference type="NCBI Taxonomy" id="6526"/>
    <lineage>
        <taxon>Eukaryota</taxon>
        <taxon>Metazoa</taxon>
        <taxon>Spiralia</taxon>
        <taxon>Lophotrochozoa</taxon>
        <taxon>Mollusca</taxon>
        <taxon>Gastropoda</taxon>
        <taxon>Heterobranchia</taxon>
        <taxon>Euthyneura</taxon>
        <taxon>Panpulmonata</taxon>
        <taxon>Hygrophila</taxon>
        <taxon>Lymnaeoidea</taxon>
        <taxon>Planorbidae</taxon>
        <taxon>Biomphalaria</taxon>
    </lineage>
</organism>
<protein>
    <recommendedName>
        <fullName evidence="6">ADAMTS cysteine-rich domain-containing protein</fullName>
    </recommendedName>
</protein>
<dbReference type="Gene3D" id="3.40.1620.60">
    <property type="match status" value="1"/>
</dbReference>
<evidence type="ECO:0000256" key="2">
    <source>
        <dbReference type="ARBA" id="ARBA00022801"/>
    </source>
</evidence>
<dbReference type="AlphaFoldDB" id="A0A2C9LYH9"/>
<evidence type="ECO:0000256" key="5">
    <source>
        <dbReference type="ARBA" id="ARBA00023180"/>
    </source>
</evidence>
<dbReference type="GO" id="GO:0008237">
    <property type="term" value="F:metallopeptidase activity"/>
    <property type="evidence" value="ECO:0007669"/>
    <property type="project" value="InterPro"/>
</dbReference>
<evidence type="ECO:0000256" key="3">
    <source>
        <dbReference type="ARBA" id="ARBA00022833"/>
    </source>
</evidence>
<sequence>MDLSAEHDGDDNTCSPSQRYILGSANLSPGTEFNPWRFSPCSINYFTNFIKEKLSTNRGYTCLVYSIEPSADIPDVSEKLLGQLIKPDEQCQQIYGKNSYYCRHGNEGNNALICHLMFCKEPVTTRCLQEAALIGTSCGDGKFSGTLDVCQQRDWPYSFAFHSSVFTLF</sequence>
<keyword evidence="4" id="KW-1015">Disulfide bond</keyword>
<accession>A0A2C9LYH9</accession>
<dbReference type="Proteomes" id="UP000076420">
    <property type="component" value="Unassembled WGS sequence"/>
</dbReference>
<dbReference type="EnsemblMetazoa" id="BGLB036465-RA">
    <property type="protein sequence ID" value="BGLB036465-PA"/>
    <property type="gene ID" value="BGLB036465"/>
</dbReference>
<dbReference type="InterPro" id="IPR024079">
    <property type="entry name" value="MetalloPept_cat_dom_sf"/>
</dbReference>
<dbReference type="SUPFAM" id="SSF55486">
    <property type="entry name" value="Metalloproteases ('zincins'), catalytic domain"/>
    <property type="match status" value="1"/>
</dbReference>
<evidence type="ECO:0000313" key="8">
    <source>
        <dbReference type="Proteomes" id="UP000076420"/>
    </source>
</evidence>
<evidence type="ECO:0000259" key="6">
    <source>
        <dbReference type="Pfam" id="PF17771"/>
    </source>
</evidence>
<dbReference type="VEuPathDB" id="VectorBase:BGLAX_035108"/>